<evidence type="ECO:0000256" key="2">
    <source>
        <dbReference type="ARBA" id="ARBA00022741"/>
    </source>
</evidence>
<sequence>MANGLLVHCHGRGAAPTPAPTLDATPSAPTPAPTPAPAAVNPTEPHLNSAERFGLNEEQTEAALTEKRIVRVKAGPGSGKTRLVVARAHHLITARGVPLERILCITFTNKAANELKERLTAAGCGGEGGGGEAAGPGPGSTASASTGRGAGAGAGAGSGAVVAKTFHGLGVYILRQALRRAPGTLPVDHRFKIVDSDKSEKLLLRAVFEVDAAQQAQHEEAARAAQAAGRPPPRPLPPLTSAAAGGLLGRMKELVPHLKSQLAAKGLHVRGTELRVAAAEGLSLLGTAPPAQPQLPARTGGDKGGDSAGFSARWHRDQAQLYLDAYERLLAANNALDFSDLIAAPVRLLDCLPDLAEAWKGRFAHLLVDEFQDTDGAQYRLVKQLLGPGPGCGLFVVGDPDQAIYSWRGAQVHHMATWLPEDFPDTQTFLLSSNYRSLPEIVGAAEALLTLDSPPDLYRPLQPLRSSPRAAEKDSAPKRPPTIAFLKHADEREEANDVARRIQTWIANGRLGPKGERRLSEVAVLYRNRDLSRVVEEAFNNAGIPFTVVGGQPFWERKEVADTVAFLHVASDPVRCDVFLDRVFNVPKRGMGDAAFDKLKAAASAAGLTLGGLLFSDCLAPPPLSEQQQAKPFDGSSTGCADFAPAIPAGSPLAGVKMTSTVTKGVQALRGLVCRLRAAALDGGRVAEVALAAVQLSGYEADLQEQARQGKGKPSKTSNKKTQEEEVLERLDHIQELIGVAAAPDSWISDDSAADSDLDPDLQQDGSTEAERADVARGRGLPGLARFLEHTALVTGHDTELSGEKSAVRLMTLHSAKGLEFERVFIIGLEDGILPSAWSAKDPAQRAEETRLLYVGVTRAKDRLLLSRCERRFRFGEFKAMQPSPLLRQLQAAIRGGQQGPTPRGGGGGTGAAGGRSGRAPPPPPGRAPRR</sequence>
<dbReference type="InterPro" id="IPR014017">
    <property type="entry name" value="DNA_helicase_UvrD-like_C"/>
</dbReference>
<dbReference type="PANTHER" id="PTHR11070">
    <property type="entry name" value="UVRD / RECB / PCRA DNA HELICASE FAMILY MEMBER"/>
    <property type="match status" value="1"/>
</dbReference>
<feature type="compositionally biased region" description="Acidic residues" evidence="12">
    <location>
        <begin position="752"/>
        <end position="762"/>
    </location>
</feature>
<feature type="region of interest" description="Disordered" evidence="12">
    <location>
        <begin position="891"/>
        <end position="931"/>
    </location>
</feature>
<dbReference type="GO" id="GO:0016787">
    <property type="term" value="F:hydrolase activity"/>
    <property type="evidence" value="ECO:0007669"/>
    <property type="project" value="UniProtKB-UniRule"/>
</dbReference>
<evidence type="ECO:0000256" key="7">
    <source>
        <dbReference type="ARBA" id="ARBA00023235"/>
    </source>
</evidence>
<dbReference type="InterPro" id="IPR027417">
    <property type="entry name" value="P-loop_NTPase"/>
</dbReference>
<feature type="domain" description="UvrD-like helicase C-terminal" evidence="14">
    <location>
        <begin position="439"/>
        <end position="818"/>
    </location>
</feature>
<dbReference type="OrthoDB" id="542744at2759"/>
<dbReference type="Pfam" id="PF00580">
    <property type="entry name" value="UvrD-helicase"/>
    <property type="match status" value="1"/>
</dbReference>
<dbReference type="EMBL" id="JAEHOE010000064">
    <property type="protein sequence ID" value="KAG2490226.1"/>
    <property type="molecule type" value="Genomic_DNA"/>
</dbReference>
<dbReference type="Gene3D" id="1.10.486.10">
    <property type="entry name" value="PCRA, domain 4"/>
    <property type="match status" value="1"/>
</dbReference>
<accession>A0A836BV37</accession>
<feature type="compositionally biased region" description="Gly residues" evidence="12">
    <location>
        <begin position="897"/>
        <end position="917"/>
    </location>
</feature>
<dbReference type="AlphaFoldDB" id="A0A836BV37"/>
<feature type="region of interest" description="Disordered" evidence="12">
    <location>
        <begin position="128"/>
        <end position="154"/>
    </location>
</feature>
<dbReference type="PROSITE" id="PS51217">
    <property type="entry name" value="UVRD_HELICASE_CTER"/>
    <property type="match status" value="1"/>
</dbReference>
<comment type="catalytic activity">
    <reaction evidence="10">
        <text>ATP + H2O = ADP + phosphate + H(+)</text>
        <dbReference type="Rhea" id="RHEA:13065"/>
        <dbReference type="ChEBI" id="CHEBI:15377"/>
        <dbReference type="ChEBI" id="CHEBI:15378"/>
        <dbReference type="ChEBI" id="CHEBI:30616"/>
        <dbReference type="ChEBI" id="CHEBI:43474"/>
        <dbReference type="ChEBI" id="CHEBI:456216"/>
        <dbReference type="EC" id="5.6.2.4"/>
    </reaction>
</comment>
<keyword evidence="6" id="KW-0238">DNA-binding</keyword>
<evidence type="ECO:0000256" key="8">
    <source>
        <dbReference type="ARBA" id="ARBA00034617"/>
    </source>
</evidence>
<keyword evidence="4 11" id="KW-0347">Helicase</keyword>
<feature type="region of interest" description="Disordered" evidence="12">
    <location>
        <begin position="287"/>
        <end position="307"/>
    </location>
</feature>
<dbReference type="GO" id="GO:0005524">
    <property type="term" value="F:ATP binding"/>
    <property type="evidence" value="ECO:0007669"/>
    <property type="project" value="UniProtKB-UniRule"/>
</dbReference>
<proteinExistence type="inferred from homology"/>
<evidence type="ECO:0000313" key="16">
    <source>
        <dbReference type="Proteomes" id="UP000612055"/>
    </source>
</evidence>
<feature type="region of interest" description="Disordered" evidence="12">
    <location>
        <begin position="218"/>
        <end position="241"/>
    </location>
</feature>
<keyword evidence="3 11" id="KW-0378">Hydrolase</keyword>
<evidence type="ECO:0000256" key="5">
    <source>
        <dbReference type="ARBA" id="ARBA00022840"/>
    </source>
</evidence>
<evidence type="ECO:0000256" key="12">
    <source>
        <dbReference type="SAM" id="MobiDB-lite"/>
    </source>
</evidence>
<dbReference type="EC" id="5.6.2.4" evidence="9"/>
<dbReference type="PANTHER" id="PTHR11070:SF2">
    <property type="entry name" value="ATP-DEPENDENT DNA HELICASE SRS2"/>
    <property type="match status" value="1"/>
</dbReference>
<evidence type="ECO:0000256" key="10">
    <source>
        <dbReference type="ARBA" id="ARBA00048988"/>
    </source>
</evidence>
<dbReference type="SUPFAM" id="SSF52540">
    <property type="entry name" value="P-loop containing nucleoside triphosphate hydrolases"/>
    <property type="match status" value="1"/>
</dbReference>
<feature type="region of interest" description="Disordered" evidence="12">
    <location>
        <begin position="704"/>
        <end position="725"/>
    </location>
</feature>
<dbReference type="CDD" id="cd17932">
    <property type="entry name" value="DEXQc_UvrD"/>
    <property type="match status" value="1"/>
</dbReference>
<keyword evidence="5 11" id="KW-0067">ATP-binding</keyword>
<comment type="similarity">
    <text evidence="1">Belongs to the helicase family. UvrD subfamily.</text>
</comment>
<feature type="compositionally biased region" description="Low complexity" evidence="12">
    <location>
        <begin position="14"/>
        <end position="27"/>
    </location>
</feature>
<comment type="caution">
    <text evidence="15">The sequence shown here is derived from an EMBL/GenBank/DDBJ whole genome shotgun (WGS) entry which is preliminary data.</text>
</comment>
<dbReference type="CDD" id="cd18807">
    <property type="entry name" value="SF1_C_UvrD"/>
    <property type="match status" value="1"/>
</dbReference>
<feature type="compositionally biased region" description="Gly residues" evidence="12">
    <location>
        <begin position="128"/>
        <end position="138"/>
    </location>
</feature>
<keyword evidence="16" id="KW-1185">Reference proteome</keyword>
<feature type="region of interest" description="Disordered" evidence="12">
    <location>
        <begin position="460"/>
        <end position="481"/>
    </location>
</feature>
<dbReference type="InterPro" id="IPR000212">
    <property type="entry name" value="DNA_helicase_UvrD/REP"/>
</dbReference>
<comment type="catalytic activity">
    <reaction evidence="8">
        <text>Couples ATP hydrolysis with the unwinding of duplex DNA by translocating in the 3'-5' direction.</text>
        <dbReference type="EC" id="5.6.2.4"/>
    </reaction>
</comment>
<dbReference type="Gene3D" id="3.40.50.300">
    <property type="entry name" value="P-loop containing nucleotide triphosphate hydrolases"/>
    <property type="match status" value="4"/>
</dbReference>
<evidence type="ECO:0000259" key="13">
    <source>
        <dbReference type="PROSITE" id="PS51198"/>
    </source>
</evidence>
<keyword evidence="2 11" id="KW-0547">Nucleotide-binding</keyword>
<organism evidence="15 16">
    <name type="scientific">Edaphochlamys debaryana</name>
    <dbReference type="NCBI Taxonomy" id="47281"/>
    <lineage>
        <taxon>Eukaryota</taxon>
        <taxon>Viridiplantae</taxon>
        <taxon>Chlorophyta</taxon>
        <taxon>core chlorophytes</taxon>
        <taxon>Chlorophyceae</taxon>
        <taxon>CS clade</taxon>
        <taxon>Chlamydomonadales</taxon>
        <taxon>Chlamydomonadales incertae sedis</taxon>
        <taxon>Edaphochlamys</taxon>
    </lineage>
</organism>
<evidence type="ECO:0000256" key="3">
    <source>
        <dbReference type="ARBA" id="ARBA00022801"/>
    </source>
</evidence>
<keyword evidence="7" id="KW-0413">Isomerase</keyword>
<evidence type="ECO:0000256" key="6">
    <source>
        <dbReference type="ARBA" id="ARBA00023125"/>
    </source>
</evidence>
<evidence type="ECO:0000256" key="11">
    <source>
        <dbReference type="PROSITE-ProRule" id="PRU00560"/>
    </source>
</evidence>
<feature type="binding site" evidence="11">
    <location>
        <begin position="74"/>
        <end position="81"/>
    </location>
    <ligand>
        <name>ATP</name>
        <dbReference type="ChEBI" id="CHEBI:30616"/>
    </ligand>
</feature>
<dbReference type="Pfam" id="PF13361">
    <property type="entry name" value="UvrD_C"/>
    <property type="match status" value="1"/>
</dbReference>
<evidence type="ECO:0000256" key="4">
    <source>
        <dbReference type="ARBA" id="ARBA00022806"/>
    </source>
</evidence>
<dbReference type="Gene3D" id="1.10.10.160">
    <property type="match status" value="1"/>
</dbReference>
<feature type="compositionally biased region" description="Pro residues" evidence="12">
    <location>
        <begin position="920"/>
        <end position="931"/>
    </location>
</feature>
<evidence type="ECO:0000256" key="9">
    <source>
        <dbReference type="ARBA" id="ARBA00034808"/>
    </source>
</evidence>
<evidence type="ECO:0000313" key="15">
    <source>
        <dbReference type="EMBL" id="KAG2490226.1"/>
    </source>
</evidence>
<reference evidence="15" key="1">
    <citation type="journal article" date="2020" name="bioRxiv">
        <title>Comparative genomics of Chlamydomonas.</title>
        <authorList>
            <person name="Craig R.J."/>
            <person name="Hasan A.R."/>
            <person name="Ness R.W."/>
            <person name="Keightley P.D."/>
        </authorList>
    </citation>
    <scope>NUCLEOTIDE SEQUENCE</scope>
    <source>
        <strain evidence="15">CCAP 11/70</strain>
    </source>
</reference>
<dbReference type="GO" id="GO:0000725">
    <property type="term" value="P:recombinational repair"/>
    <property type="evidence" value="ECO:0007669"/>
    <property type="project" value="TreeGrafter"/>
</dbReference>
<feature type="region of interest" description="Disordered" evidence="12">
    <location>
        <begin position="1"/>
        <end position="47"/>
    </location>
</feature>
<dbReference type="GO" id="GO:0003677">
    <property type="term" value="F:DNA binding"/>
    <property type="evidence" value="ECO:0007669"/>
    <property type="project" value="UniProtKB-KW"/>
</dbReference>
<feature type="region of interest" description="Disordered" evidence="12">
    <location>
        <begin position="749"/>
        <end position="774"/>
    </location>
</feature>
<feature type="domain" description="UvrD-like helicase ATP-binding" evidence="13">
    <location>
        <begin position="53"/>
        <end position="438"/>
    </location>
</feature>
<dbReference type="Proteomes" id="UP000612055">
    <property type="component" value="Unassembled WGS sequence"/>
</dbReference>
<dbReference type="InterPro" id="IPR013986">
    <property type="entry name" value="DExx_box_DNA_helicase_dom_sf"/>
</dbReference>
<protein>
    <recommendedName>
        <fullName evidence="9">DNA 3'-5' helicase</fullName>
        <ecNumber evidence="9">5.6.2.4</ecNumber>
    </recommendedName>
</protein>
<dbReference type="GO" id="GO:0005634">
    <property type="term" value="C:nucleus"/>
    <property type="evidence" value="ECO:0007669"/>
    <property type="project" value="TreeGrafter"/>
</dbReference>
<name>A0A836BV37_9CHLO</name>
<evidence type="ECO:0000256" key="1">
    <source>
        <dbReference type="ARBA" id="ARBA00009922"/>
    </source>
</evidence>
<dbReference type="GO" id="GO:0043138">
    <property type="term" value="F:3'-5' DNA helicase activity"/>
    <property type="evidence" value="ECO:0007669"/>
    <property type="project" value="UniProtKB-EC"/>
</dbReference>
<gene>
    <name evidence="15" type="ORF">HYH03_011351</name>
</gene>
<evidence type="ECO:0000259" key="14">
    <source>
        <dbReference type="PROSITE" id="PS51217"/>
    </source>
</evidence>
<dbReference type="InterPro" id="IPR014016">
    <property type="entry name" value="UvrD-like_ATP-bd"/>
</dbReference>
<dbReference type="PROSITE" id="PS51198">
    <property type="entry name" value="UVRD_HELICASE_ATP_BIND"/>
    <property type="match status" value="1"/>
</dbReference>